<comment type="caution">
    <text evidence="3">The sequence shown here is derived from an EMBL/GenBank/DDBJ whole genome shotgun (WGS) entry which is preliminary data.</text>
</comment>
<accession>A0ABU5EU78</accession>
<evidence type="ECO:0000313" key="4">
    <source>
        <dbReference type="Proteomes" id="UP001272242"/>
    </source>
</evidence>
<dbReference type="EMBL" id="JAXBLV010000051">
    <property type="protein sequence ID" value="MDY3558725.1"/>
    <property type="molecule type" value="Genomic_DNA"/>
</dbReference>
<organism evidence="3 4">
    <name type="scientific">Gemmata algarum</name>
    <dbReference type="NCBI Taxonomy" id="2975278"/>
    <lineage>
        <taxon>Bacteria</taxon>
        <taxon>Pseudomonadati</taxon>
        <taxon>Planctomycetota</taxon>
        <taxon>Planctomycetia</taxon>
        <taxon>Gemmatales</taxon>
        <taxon>Gemmataceae</taxon>
        <taxon>Gemmata</taxon>
    </lineage>
</organism>
<dbReference type="Proteomes" id="UP001272242">
    <property type="component" value="Unassembled WGS sequence"/>
</dbReference>
<evidence type="ECO:0000313" key="3">
    <source>
        <dbReference type="EMBL" id="MDY3558725.1"/>
    </source>
</evidence>
<dbReference type="InterPro" id="IPR038721">
    <property type="entry name" value="IS701-like_DDE_dom"/>
</dbReference>
<dbReference type="RefSeq" id="WP_320685611.1">
    <property type="nucleotide sequence ID" value="NZ_JAXBLV010000051.1"/>
</dbReference>
<feature type="region of interest" description="Disordered" evidence="1">
    <location>
        <begin position="229"/>
        <end position="255"/>
    </location>
</feature>
<proteinExistence type="predicted"/>
<feature type="compositionally biased region" description="Basic residues" evidence="1">
    <location>
        <begin position="243"/>
        <end position="253"/>
    </location>
</feature>
<name>A0ABU5EU78_9BACT</name>
<evidence type="ECO:0000259" key="2">
    <source>
        <dbReference type="Pfam" id="PF13546"/>
    </source>
</evidence>
<gene>
    <name evidence="3" type="ORF">R5W23_005882</name>
</gene>
<reference evidence="4" key="1">
    <citation type="journal article" date="2023" name="Mar. Drugs">
        <title>Gemmata algarum, a Novel Planctomycete Isolated from an Algal Mat, Displays Antimicrobial Activity.</title>
        <authorList>
            <person name="Kumar G."/>
            <person name="Kallscheuer N."/>
            <person name="Kashif M."/>
            <person name="Ahamad S."/>
            <person name="Jagadeeshwari U."/>
            <person name="Pannikurungottu S."/>
            <person name="Haufschild T."/>
            <person name="Kabuu M."/>
            <person name="Sasikala C."/>
            <person name="Jogler C."/>
            <person name="Ramana C."/>
        </authorList>
    </citation>
    <scope>NUCLEOTIDE SEQUENCE [LARGE SCALE GENOMIC DNA]</scope>
    <source>
        <strain evidence="4">JC673</strain>
    </source>
</reference>
<sequence length="367" mass="41370">MILPPEAHDLVQVLALHFTSPTYPRFSVLLVGALVTTGRRTVANLLRTLRHLAPGHPTDYRRVLSRAPWSGLGLGCALMRFVPDHLLPDGPVMRVGDDTVDGHNGPHVYGKARHRDPVRSSHSYTAFRYGHKWVVLAVLVKFPFATRPWALPVLIDLYRSAEDDQKRNRRHRTPARIMCGRRRRLLIRFPARTFVFAGDSGYGTHEVARFCDRHRARLTLVSTLHPDANRFEPPPPYAGTGRPRVKGAARPKPRQAVTAATTFTRLEVGWYGGGKRTVQTLDGTGHGYKTSRGRVPLRWVFVRDTTGTHRDEYFFTTDTSLAPTAVIGHDCGRWNIETTFQEMRAELGLETTRGWREKTVLRAAPAP</sequence>
<keyword evidence="4" id="KW-1185">Reference proteome</keyword>
<feature type="domain" description="Transposase IS701-like DDE" evidence="2">
    <location>
        <begin position="18"/>
        <end position="276"/>
    </location>
</feature>
<protein>
    <submittedName>
        <fullName evidence="3">Transposase</fullName>
    </submittedName>
</protein>
<evidence type="ECO:0000256" key="1">
    <source>
        <dbReference type="SAM" id="MobiDB-lite"/>
    </source>
</evidence>
<dbReference type="Pfam" id="PF13546">
    <property type="entry name" value="DDE_5"/>
    <property type="match status" value="1"/>
</dbReference>